<reference evidence="1 2" key="1">
    <citation type="submission" date="2016-04" db="EMBL/GenBank/DDBJ databases">
        <title>First whole genome shotgun sequence of the bacterium Enteractinococcus sp. strain UASWS1574.</title>
        <authorList>
            <person name="Crovadore J."/>
            <person name="Chablais R."/>
            <person name="Lefort F."/>
        </authorList>
    </citation>
    <scope>NUCLEOTIDE SEQUENCE [LARGE SCALE GENOMIC DNA]</scope>
    <source>
        <strain evidence="1 2">UASWS1574</strain>
    </source>
</reference>
<keyword evidence="2" id="KW-1185">Reference proteome</keyword>
<accession>A0A1B7M129</accession>
<dbReference type="Proteomes" id="UP000078292">
    <property type="component" value="Unassembled WGS sequence"/>
</dbReference>
<comment type="caution">
    <text evidence="1">The sequence shown here is derived from an EMBL/GenBank/DDBJ whole genome shotgun (WGS) entry which is preliminary data.</text>
</comment>
<name>A0A1B7M129_9MICC</name>
<evidence type="ECO:0000313" key="2">
    <source>
        <dbReference type="Proteomes" id="UP000078292"/>
    </source>
</evidence>
<evidence type="ECO:0000313" key="1">
    <source>
        <dbReference type="EMBL" id="OAV62132.1"/>
    </source>
</evidence>
<gene>
    <name evidence="1" type="ORF">A6F49_07515</name>
</gene>
<organism evidence="1 2">
    <name type="scientific">Enteractinococcus helveticum</name>
    <dbReference type="NCBI Taxonomy" id="1837282"/>
    <lineage>
        <taxon>Bacteria</taxon>
        <taxon>Bacillati</taxon>
        <taxon>Actinomycetota</taxon>
        <taxon>Actinomycetes</taxon>
        <taxon>Micrococcales</taxon>
        <taxon>Micrococcaceae</taxon>
    </lineage>
</organism>
<proteinExistence type="predicted"/>
<dbReference type="AlphaFoldDB" id="A0A1B7M129"/>
<dbReference type="EMBL" id="LXEY01000014">
    <property type="protein sequence ID" value="OAV62132.1"/>
    <property type="molecule type" value="Genomic_DNA"/>
</dbReference>
<sequence length="269" mass="30166">MHVAHQLKQENLQVTIDQQDADLNMLFPNGHKFDRYGFLITEPYGSFGASLLIQAAIVHFYDIDPARRDTEPMYPEIYMFHVGGAFGDHSSFDFWPARKEIFVQAHQPADLLAAIVDRGITRLAVPDITPGNPELLKDGANTFADIGSARNLLASCFVYNASGRTDDADVVLSSDHASFESNIPRTLDREPILEKYYAAPESMSLAGPSVPTDTDRWVDHVQSRKDEVDRDAIRLSTAQRRHRVGDRLVRTESFRKVSVEDMLSLLAGF</sequence>
<protein>
    <submittedName>
        <fullName evidence="1">Uncharacterized protein</fullName>
    </submittedName>
</protein>